<organism evidence="1 2">
    <name type="scientific">Liparis tanakae</name>
    <name type="common">Tanaka's snailfish</name>
    <dbReference type="NCBI Taxonomy" id="230148"/>
    <lineage>
        <taxon>Eukaryota</taxon>
        <taxon>Metazoa</taxon>
        <taxon>Chordata</taxon>
        <taxon>Craniata</taxon>
        <taxon>Vertebrata</taxon>
        <taxon>Euteleostomi</taxon>
        <taxon>Actinopterygii</taxon>
        <taxon>Neopterygii</taxon>
        <taxon>Teleostei</taxon>
        <taxon>Neoteleostei</taxon>
        <taxon>Acanthomorphata</taxon>
        <taxon>Eupercaria</taxon>
        <taxon>Perciformes</taxon>
        <taxon>Cottioidei</taxon>
        <taxon>Cottales</taxon>
        <taxon>Liparidae</taxon>
        <taxon>Liparis</taxon>
    </lineage>
</organism>
<proteinExistence type="predicted"/>
<evidence type="ECO:0000313" key="1">
    <source>
        <dbReference type="EMBL" id="TNN28118.1"/>
    </source>
</evidence>
<accession>A0A4Z2EH69</accession>
<reference evidence="1 2" key="1">
    <citation type="submission" date="2019-03" db="EMBL/GenBank/DDBJ databases">
        <title>First draft genome of Liparis tanakae, snailfish: a comprehensive survey of snailfish specific genes.</title>
        <authorList>
            <person name="Kim W."/>
            <person name="Song I."/>
            <person name="Jeong J.-H."/>
            <person name="Kim D."/>
            <person name="Kim S."/>
            <person name="Ryu S."/>
            <person name="Song J.Y."/>
            <person name="Lee S.K."/>
        </authorList>
    </citation>
    <scope>NUCLEOTIDE SEQUENCE [LARGE SCALE GENOMIC DNA]</scope>
    <source>
        <tissue evidence="1">Muscle</tissue>
    </source>
</reference>
<keyword evidence="2" id="KW-1185">Reference proteome</keyword>
<dbReference type="EMBL" id="SRLO01007277">
    <property type="protein sequence ID" value="TNN28118.1"/>
    <property type="molecule type" value="Genomic_DNA"/>
</dbReference>
<sequence>MGSVRVVEGIAVSEKRVAEGSAVSEKRVAEGSAVLARRAAERSAVAAKRVHVVGRGTNSCYKRAEEAGHASYNGHLYRSRLSWPPRRSCGN</sequence>
<gene>
    <name evidence="1" type="ORF">EYF80_061734</name>
</gene>
<dbReference type="AlphaFoldDB" id="A0A4Z2EH69"/>
<name>A0A4Z2EH69_9TELE</name>
<evidence type="ECO:0000313" key="2">
    <source>
        <dbReference type="Proteomes" id="UP000314294"/>
    </source>
</evidence>
<dbReference type="Proteomes" id="UP000314294">
    <property type="component" value="Unassembled WGS sequence"/>
</dbReference>
<comment type="caution">
    <text evidence="1">The sequence shown here is derived from an EMBL/GenBank/DDBJ whole genome shotgun (WGS) entry which is preliminary data.</text>
</comment>
<protein>
    <submittedName>
        <fullName evidence="1">Uncharacterized protein</fullName>
    </submittedName>
</protein>